<feature type="compositionally biased region" description="Low complexity" evidence="5">
    <location>
        <begin position="30"/>
        <end position="40"/>
    </location>
</feature>
<evidence type="ECO:0000256" key="3">
    <source>
        <dbReference type="ARBA" id="ARBA00022833"/>
    </source>
</evidence>
<proteinExistence type="predicted"/>
<keyword evidence="2 4" id="KW-0863">Zinc-finger</keyword>
<evidence type="ECO:0000313" key="7">
    <source>
        <dbReference type="EMBL" id="EGG25086.1"/>
    </source>
</evidence>
<dbReference type="PROSITE" id="PS50103">
    <property type="entry name" value="ZF_C3H1"/>
    <property type="match status" value="1"/>
</dbReference>
<dbReference type="GO" id="GO:0005654">
    <property type="term" value="C:nucleoplasm"/>
    <property type="evidence" value="ECO:0007669"/>
    <property type="project" value="TreeGrafter"/>
</dbReference>
<dbReference type="SMART" id="SM00356">
    <property type="entry name" value="ZnF_C3H1"/>
    <property type="match status" value="1"/>
</dbReference>
<feature type="compositionally biased region" description="Basic residues" evidence="5">
    <location>
        <begin position="9"/>
        <end position="24"/>
    </location>
</feature>
<reference evidence="8" key="1">
    <citation type="journal article" date="2011" name="Genome Res.">
        <title>Phylogeny-wide analysis of social amoeba genomes highlights ancient origins for complex intercellular communication.</title>
        <authorList>
            <person name="Heidel A.J."/>
            <person name="Lawal H.M."/>
            <person name="Felder M."/>
            <person name="Schilde C."/>
            <person name="Helps N.R."/>
            <person name="Tunggal B."/>
            <person name="Rivero F."/>
            <person name="John U."/>
            <person name="Schleicher M."/>
            <person name="Eichinger L."/>
            <person name="Platzer M."/>
            <person name="Noegel A.A."/>
            <person name="Schaap P."/>
            <person name="Gloeckner G."/>
        </authorList>
    </citation>
    <scope>NUCLEOTIDE SEQUENCE [LARGE SCALE GENOMIC DNA]</scope>
    <source>
        <strain evidence="8">SH3</strain>
    </source>
</reference>
<keyword evidence="1 4" id="KW-0479">Metal-binding</keyword>
<dbReference type="AlphaFoldDB" id="F4PHA2"/>
<keyword evidence="3 4" id="KW-0862">Zinc</keyword>
<keyword evidence="8" id="KW-1185">Reference proteome</keyword>
<dbReference type="GO" id="GO:0005730">
    <property type="term" value="C:nucleolus"/>
    <property type="evidence" value="ECO:0007669"/>
    <property type="project" value="TreeGrafter"/>
</dbReference>
<evidence type="ECO:0000259" key="6">
    <source>
        <dbReference type="PROSITE" id="PS50103"/>
    </source>
</evidence>
<accession>F4PHA2</accession>
<feature type="region of interest" description="Disordered" evidence="5">
    <location>
        <begin position="1"/>
        <end position="40"/>
    </location>
</feature>
<dbReference type="EMBL" id="GL883006">
    <property type="protein sequence ID" value="EGG25086.1"/>
    <property type="molecule type" value="Genomic_DNA"/>
</dbReference>
<dbReference type="InterPro" id="IPR000571">
    <property type="entry name" value="Znf_CCCH"/>
</dbReference>
<dbReference type="InterPro" id="IPR036855">
    <property type="entry name" value="Znf_CCCH_sf"/>
</dbReference>
<evidence type="ECO:0000256" key="5">
    <source>
        <dbReference type="SAM" id="MobiDB-lite"/>
    </source>
</evidence>
<dbReference type="RefSeq" id="XP_004362937.1">
    <property type="nucleotide sequence ID" value="XM_004362880.1"/>
</dbReference>
<feature type="compositionally biased region" description="Low complexity" evidence="5">
    <location>
        <begin position="371"/>
        <end position="397"/>
    </location>
</feature>
<dbReference type="PANTHER" id="PTHR16148:SF14">
    <property type="entry name" value="MYND-TYPE DOMAIN-CONTAINING PROTEIN"/>
    <property type="match status" value="1"/>
</dbReference>
<dbReference type="GeneID" id="14876781"/>
<dbReference type="OMA" id="NTIEWIN"/>
<dbReference type="KEGG" id="dfa:DFA_03332"/>
<feature type="zinc finger region" description="C3H1-type" evidence="4">
    <location>
        <begin position="49"/>
        <end position="77"/>
    </location>
</feature>
<evidence type="ECO:0000256" key="2">
    <source>
        <dbReference type="ARBA" id="ARBA00022771"/>
    </source>
</evidence>
<feature type="region of interest" description="Disordered" evidence="5">
    <location>
        <begin position="323"/>
        <end position="347"/>
    </location>
</feature>
<gene>
    <name evidence="7" type="ORF">DFA_03332</name>
</gene>
<dbReference type="OrthoDB" id="21011at2759"/>
<evidence type="ECO:0000256" key="4">
    <source>
        <dbReference type="PROSITE-ProRule" id="PRU00723"/>
    </source>
</evidence>
<sequence>MNTSLESNKKRKRNNNNKNKNKSKKNNEQTTATTTSSSSSEPKIIEYDINGTEICFLFRKFGKCRYGDKCNRSHLINTTDNAIAVTTSTTTTTTNNGGVEKKNNMVQKLISLFTFNQYRIDDKLVQQTFEPIEKKMVENNIMMISRSRRLIVGNNGNNNNIPKSLLKDMKRHHYTIRTKIESALAKPPILYERVILNRRQTINFSRMRPLVYLLLKPLLKLDVADEWLQSIGNSLIAMLQTDLFKPISIERRLIRWGIIHMRARKLVVFLWNIMIQSSQSKTRISSLVLKCEREVRNGDVQSIDYARALNYCKFYSKFSQQQPTRKIQPINDNNNNNNNNNSDNNNTIEWINDKVSIPLSMLLEIESKVEQQQQVQQQSNSNSNSNNNNQKQHNNNNDIHFKRRQMKLQQLEMLSELMKNKE</sequence>
<dbReference type="SUPFAM" id="SSF90229">
    <property type="entry name" value="CCCH zinc finger"/>
    <property type="match status" value="1"/>
</dbReference>
<name>F4PHA2_CACFS</name>
<feature type="region of interest" description="Disordered" evidence="5">
    <location>
        <begin position="370"/>
        <end position="398"/>
    </location>
</feature>
<feature type="compositionally biased region" description="Low complexity" evidence="5">
    <location>
        <begin position="331"/>
        <end position="346"/>
    </location>
</feature>
<dbReference type="PANTHER" id="PTHR16148">
    <property type="entry name" value="NF-KAPPA-B-REPRESSING FACTOR-RELATED"/>
    <property type="match status" value="1"/>
</dbReference>
<organism evidence="7 8">
    <name type="scientific">Cavenderia fasciculata</name>
    <name type="common">Slime mold</name>
    <name type="synonym">Dictyostelium fasciculatum</name>
    <dbReference type="NCBI Taxonomy" id="261658"/>
    <lineage>
        <taxon>Eukaryota</taxon>
        <taxon>Amoebozoa</taxon>
        <taxon>Evosea</taxon>
        <taxon>Eumycetozoa</taxon>
        <taxon>Dictyostelia</taxon>
        <taxon>Acytosteliales</taxon>
        <taxon>Cavenderiaceae</taxon>
        <taxon>Cavenderia</taxon>
    </lineage>
</organism>
<evidence type="ECO:0000256" key="1">
    <source>
        <dbReference type="ARBA" id="ARBA00022723"/>
    </source>
</evidence>
<dbReference type="Proteomes" id="UP000007797">
    <property type="component" value="Unassembled WGS sequence"/>
</dbReference>
<feature type="domain" description="C3H1-type" evidence="6">
    <location>
        <begin position="49"/>
        <end position="77"/>
    </location>
</feature>
<dbReference type="Gene3D" id="6.10.250.3220">
    <property type="match status" value="1"/>
</dbReference>
<dbReference type="Pfam" id="PF00642">
    <property type="entry name" value="zf-CCCH"/>
    <property type="match status" value="1"/>
</dbReference>
<protein>
    <recommendedName>
        <fullName evidence="6">C3H1-type domain-containing protein</fullName>
    </recommendedName>
</protein>
<dbReference type="GO" id="GO:0008270">
    <property type="term" value="F:zinc ion binding"/>
    <property type="evidence" value="ECO:0007669"/>
    <property type="project" value="UniProtKB-KW"/>
</dbReference>
<evidence type="ECO:0000313" key="8">
    <source>
        <dbReference type="Proteomes" id="UP000007797"/>
    </source>
</evidence>